<evidence type="ECO:0000313" key="2">
    <source>
        <dbReference type="Proteomes" id="UP001470230"/>
    </source>
</evidence>
<sequence length="393" mass="47295">MSVAEYLNSMKEIQELLLQYIEDTEEYYLPNFERLKFLFDELKIHEDQIQLKSILHLILFISNNHNRPPKFFPRIEQILSLFTKEMKEYFTNLEIFDIFKSNKPILLFLIKNQILTIDQQLADLLIGDKFIELKYSEFFAPEIEPFFGQQEQTDNFEEKRKIGENDSHICEMIRNDSINEFITFTSRSNYRLSSKIPESNFETNPFLLKQENTTLIEYAAFFGSIQVFNYLKMNKVPLKPSLWIYAIHSNNPDMIHLLDQNKVRPLNDKFDECLKEAIKCHHNDIVNYIRDNLLDENYIKEPKKVKKNQNESNDLFEEEEEEFIEDKNDSLFIKESLKYYNFHCIQENSINESSFYDLCRYDHYEFVQFLLNIPGFNPNIILILKYYFFSFSF</sequence>
<reference evidence="1 2" key="1">
    <citation type="submission" date="2024-04" db="EMBL/GenBank/DDBJ databases">
        <title>Tritrichomonas musculus Genome.</title>
        <authorList>
            <person name="Alves-Ferreira E."/>
            <person name="Grigg M."/>
            <person name="Lorenzi H."/>
            <person name="Galac M."/>
        </authorList>
    </citation>
    <scope>NUCLEOTIDE SEQUENCE [LARGE SCALE GENOMIC DNA]</scope>
    <source>
        <strain evidence="1 2">EAF2021</strain>
    </source>
</reference>
<dbReference type="InterPro" id="IPR036770">
    <property type="entry name" value="Ankyrin_rpt-contain_sf"/>
</dbReference>
<dbReference type="PANTHER" id="PTHR24159:SF5">
    <property type="entry name" value="ANK_REP_REGION DOMAIN-CONTAINING PROTEIN"/>
    <property type="match status" value="1"/>
</dbReference>
<dbReference type="PANTHER" id="PTHR24159">
    <property type="match status" value="1"/>
</dbReference>
<comment type="caution">
    <text evidence="1">The sequence shown here is derived from an EMBL/GenBank/DDBJ whole genome shotgun (WGS) entry which is preliminary data.</text>
</comment>
<proteinExistence type="predicted"/>
<dbReference type="Proteomes" id="UP001470230">
    <property type="component" value="Unassembled WGS sequence"/>
</dbReference>
<evidence type="ECO:0000313" key="1">
    <source>
        <dbReference type="EMBL" id="KAK8871417.1"/>
    </source>
</evidence>
<protein>
    <recommendedName>
        <fullName evidence="3">DUF3447 domain-containing protein</fullName>
    </recommendedName>
</protein>
<gene>
    <name evidence="1" type="ORF">M9Y10_007143</name>
</gene>
<organism evidence="1 2">
    <name type="scientific">Tritrichomonas musculus</name>
    <dbReference type="NCBI Taxonomy" id="1915356"/>
    <lineage>
        <taxon>Eukaryota</taxon>
        <taxon>Metamonada</taxon>
        <taxon>Parabasalia</taxon>
        <taxon>Tritrichomonadida</taxon>
        <taxon>Tritrichomonadidae</taxon>
        <taxon>Tritrichomonas</taxon>
    </lineage>
</organism>
<evidence type="ECO:0008006" key="3">
    <source>
        <dbReference type="Google" id="ProtNLM"/>
    </source>
</evidence>
<dbReference type="EMBL" id="JAPFFF010000013">
    <property type="protein sequence ID" value="KAK8871417.1"/>
    <property type="molecule type" value="Genomic_DNA"/>
</dbReference>
<dbReference type="SUPFAM" id="SSF48403">
    <property type="entry name" value="Ankyrin repeat"/>
    <property type="match status" value="1"/>
</dbReference>
<name>A0ABR2J2G5_9EUKA</name>
<keyword evidence="2" id="KW-1185">Reference proteome</keyword>
<accession>A0ABR2J2G5</accession>